<evidence type="ECO:0000256" key="9">
    <source>
        <dbReference type="ARBA" id="ARBA00022833"/>
    </source>
</evidence>
<dbReference type="EC" id="5.6.2.4" evidence="16"/>
<comment type="cofactor">
    <cofactor evidence="1">
        <name>Mg(2+)</name>
        <dbReference type="ChEBI" id="CHEBI:18420"/>
    </cofactor>
</comment>
<dbReference type="GO" id="GO:0003678">
    <property type="term" value="F:DNA helicase activity"/>
    <property type="evidence" value="ECO:0007669"/>
    <property type="project" value="UniProtKB-EC"/>
</dbReference>
<evidence type="ECO:0000259" key="17">
    <source>
        <dbReference type="PROSITE" id="PS50967"/>
    </source>
</evidence>
<keyword evidence="7 20" id="KW-0378">Hydrolase</keyword>
<dbReference type="PANTHER" id="PTHR13710">
    <property type="entry name" value="DNA HELICASE RECQ FAMILY MEMBER"/>
    <property type="match status" value="1"/>
</dbReference>
<keyword evidence="9" id="KW-0862">Zinc</keyword>
<keyword evidence="10" id="KW-0067">ATP-binding</keyword>
<keyword evidence="11" id="KW-0238">DNA-binding</keyword>
<dbReference type="RefSeq" id="WP_213237716.1">
    <property type="nucleotide sequence ID" value="NZ_JAHBCL010000026.1"/>
</dbReference>
<dbReference type="PANTHER" id="PTHR13710:SF105">
    <property type="entry name" value="ATP-DEPENDENT DNA HELICASE Q1"/>
    <property type="match status" value="1"/>
</dbReference>
<dbReference type="SMART" id="SM00341">
    <property type="entry name" value="HRDC"/>
    <property type="match status" value="1"/>
</dbReference>
<feature type="domain" description="Helicase C-terminal" evidence="19">
    <location>
        <begin position="215"/>
        <end position="360"/>
    </location>
</feature>
<dbReference type="CDD" id="cd17920">
    <property type="entry name" value="DEXHc_RecQ"/>
    <property type="match status" value="1"/>
</dbReference>
<dbReference type="Pfam" id="PF00271">
    <property type="entry name" value="Helicase_C"/>
    <property type="match status" value="1"/>
</dbReference>
<evidence type="ECO:0000313" key="20">
    <source>
        <dbReference type="EMBL" id="MBS7527857.1"/>
    </source>
</evidence>
<dbReference type="InterPro" id="IPR014001">
    <property type="entry name" value="Helicase_ATP-bd"/>
</dbReference>
<comment type="caution">
    <text evidence="20">The sequence shown here is derived from an EMBL/GenBank/DDBJ whole genome shotgun (WGS) entry which is preliminary data.</text>
</comment>
<evidence type="ECO:0000256" key="2">
    <source>
        <dbReference type="ARBA" id="ARBA00001947"/>
    </source>
</evidence>
<keyword evidence="21" id="KW-1185">Reference proteome</keyword>
<evidence type="ECO:0000256" key="11">
    <source>
        <dbReference type="ARBA" id="ARBA00023125"/>
    </source>
</evidence>
<evidence type="ECO:0000313" key="21">
    <source>
        <dbReference type="Proteomes" id="UP000746471"/>
    </source>
</evidence>
<sequence>METLLKRYFGYETFREGQASIIEQVIGGRDALIIMPTGGGKSLCYQIPALQKEGMTIVISPLIALMKDQVENLIQNGIAATFLNSTLSQSALNERIYELENGRYKLLYAAPEALSTPYFNRLCQKLTIDMIAVDEAHCISQWGHDFRPSYRAISGWIETLPKRPVVVALTATATKAVREDILLLLKLQDPYVHINGIKRENLFYDVVKPVHKYNYLKNWLAKSPETHTGIVYAATRKTVESLTDKLRKDGFNALAYHAGMSAEARNQTQDDFMQDKVSIVVATNAFGMGIDKPDVRFVIHYNMPKNMEAYYQEAGRAGRDGLESTCLLLYDASDIVKQKLLIHQSTSDTERHQIMLENLQALVRYCHTSACLNAEMMRYFGETVTEETCGYCGNCTDLTAAVDYTVEAQKILSCVYRVGQRFGLNVVIDVLRGSKSQRIMDWHLDEVSTYGIMQDRSVAEIKELAMFCIAEGYLTMTADTYPILKLNAMSQRVLKGKQRVLMKPSKQFERAKIEKTGSKKTRKKSGYEGDSPVLYEALIALRKTLAEEKGVPLYIICSNAVLEALADEQPLTKDDFLTIKGIGEKKFETYGERMIDVIKAHQ</sequence>
<dbReference type="NCBIfam" id="TIGR01389">
    <property type="entry name" value="recQ"/>
    <property type="match status" value="1"/>
</dbReference>
<evidence type="ECO:0000256" key="4">
    <source>
        <dbReference type="ARBA" id="ARBA00022723"/>
    </source>
</evidence>
<dbReference type="Pfam" id="PF00270">
    <property type="entry name" value="DEAD"/>
    <property type="match status" value="1"/>
</dbReference>
<dbReference type="SUPFAM" id="SSF47819">
    <property type="entry name" value="HRDC-like"/>
    <property type="match status" value="1"/>
</dbReference>
<dbReference type="InterPro" id="IPR032284">
    <property type="entry name" value="RecQ_Zn-bd"/>
</dbReference>
<keyword evidence="12" id="KW-0233">DNA recombination</keyword>
<organism evidence="20 21">
    <name type="scientific">Fusibacter paucivorans</name>
    <dbReference type="NCBI Taxonomy" id="76009"/>
    <lineage>
        <taxon>Bacteria</taxon>
        <taxon>Bacillati</taxon>
        <taxon>Bacillota</taxon>
        <taxon>Clostridia</taxon>
        <taxon>Eubacteriales</taxon>
        <taxon>Eubacteriales Family XII. Incertae Sedis</taxon>
        <taxon>Fusibacter</taxon>
    </lineage>
</organism>
<dbReference type="SMART" id="SM00490">
    <property type="entry name" value="HELICc"/>
    <property type="match status" value="1"/>
</dbReference>
<accession>A0ABS5PSK9</accession>
<dbReference type="SMART" id="SM00487">
    <property type="entry name" value="DEXDc"/>
    <property type="match status" value="1"/>
</dbReference>
<dbReference type="EMBL" id="JAHBCL010000026">
    <property type="protein sequence ID" value="MBS7527857.1"/>
    <property type="molecule type" value="Genomic_DNA"/>
</dbReference>
<evidence type="ECO:0000256" key="10">
    <source>
        <dbReference type="ARBA" id="ARBA00022840"/>
    </source>
</evidence>
<dbReference type="InterPro" id="IPR044876">
    <property type="entry name" value="HRDC_dom_sf"/>
</dbReference>
<evidence type="ECO:0000256" key="5">
    <source>
        <dbReference type="ARBA" id="ARBA00022741"/>
    </source>
</evidence>
<feature type="domain" description="Helicase ATP-binding" evidence="18">
    <location>
        <begin position="22"/>
        <end position="191"/>
    </location>
</feature>
<dbReference type="InterPro" id="IPR011545">
    <property type="entry name" value="DEAD/DEAH_box_helicase_dom"/>
</dbReference>
<protein>
    <recommendedName>
        <fullName evidence="16">DNA helicase RecQ</fullName>
        <ecNumber evidence="16">5.6.2.4</ecNumber>
    </recommendedName>
</protein>
<evidence type="ECO:0000256" key="8">
    <source>
        <dbReference type="ARBA" id="ARBA00022806"/>
    </source>
</evidence>
<evidence type="ECO:0000256" key="7">
    <source>
        <dbReference type="ARBA" id="ARBA00022801"/>
    </source>
</evidence>
<dbReference type="Gene3D" id="3.40.50.300">
    <property type="entry name" value="P-loop containing nucleotide triphosphate hydrolases"/>
    <property type="match status" value="2"/>
</dbReference>
<dbReference type="Gene3D" id="1.10.150.80">
    <property type="entry name" value="HRDC domain"/>
    <property type="match status" value="1"/>
</dbReference>
<dbReference type="InterPro" id="IPR002121">
    <property type="entry name" value="HRDC_dom"/>
</dbReference>
<dbReference type="Proteomes" id="UP000746471">
    <property type="component" value="Unassembled WGS sequence"/>
</dbReference>
<evidence type="ECO:0000256" key="12">
    <source>
        <dbReference type="ARBA" id="ARBA00023172"/>
    </source>
</evidence>
<evidence type="ECO:0000259" key="18">
    <source>
        <dbReference type="PROSITE" id="PS51192"/>
    </source>
</evidence>
<keyword evidence="8 20" id="KW-0347">Helicase</keyword>
<keyword evidence="13" id="KW-0234">DNA repair</keyword>
<dbReference type="InterPro" id="IPR036388">
    <property type="entry name" value="WH-like_DNA-bd_sf"/>
</dbReference>
<dbReference type="PROSITE" id="PS51192">
    <property type="entry name" value="HELICASE_ATP_BIND_1"/>
    <property type="match status" value="1"/>
</dbReference>
<evidence type="ECO:0000256" key="15">
    <source>
        <dbReference type="ARBA" id="ARBA00034617"/>
    </source>
</evidence>
<keyword evidence="14" id="KW-0413">Isomerase</keyword>
<dbReference type="Gene3D" id="1.10.10.10">
    <property type="entry name" value="Winged helix-like DNA-binding domain superfamily/Winged helix DNA-binding domain"/>
    <property type="match status" value="1"/>
</dbReference>
<dbReference type="Pfam" id="PF16124">
    <property type="entry name" value="RecQ_Zn_bind"/>
    <property type="match status" value="1"/>
</dbReference>
<name>A0ABS5PSK9_9FIRM</name>
<evidence type="ECO:0000256" key="6">
    <source>
        <dbReference type="ARBA" id="ARBA00022763"/>
    </source>
</evidence>
<proteinExistence type="inferred from homology"/>
<evidence type="ECO:0000259" key="19">
    <source>
        <dbReference type="PROSITE" id="PS51194"/>
    </source>
</evidence>
<comment type="similarity">
    <text evidence="3">Belongs to the helicase family. RecQ subfamily.</text>
</comment>
<dbReference type="PROSITE" id="PS50967">
    <property type="entry name" value="HRDC"/>
    <property type="match status" value="1"/>
</dbReference>
<gene>
    <name evidence="20" type="primary">recQ</name>
    <name evidence="20" type="ORF">KHM83_14325</name>
</gene>
<evidence type="ECO:0000256" key="16">
    <source>
        <dbReference type="NCBIfam" id="TIGR01389"/>
    </source>
</evidence>
<evidence type="ECO:0000256" key="14">
    <source>
        <dbReference type="ARBA" id="ARBA00023235"/>
    </source>
</evidence>
<comment type="catalytic activity">
    <reaction evidence="15">
        <text>Couples ATP hydrolysis with the unwinding of duplex DNA by translocating in the 3'-5' direction.</text>
        <dbReference type="EC" id="5.6.2.4"/>
    </reaction>
</comment>
<evidence type="ECO:0000256" key="3">
    <source>
        <dbReference type="ARBA" id="ARBA00005446"/>
    </source>
</evidence>
<dbReference type="Pfam" id="PF09382">
    <property type="entry name" value="RQC"/>
    <property type="match status" value="1"/>
</dbReference>
<reference evidence="20 21" key="1">
    <citation type="submission" date="2021-05" db="EMBL/GenBank/DDBJ databases">
        <title>Fusibacter ferrireducens sp. nov., an anaerobic, sulfur- and Fe-reducing bacterium isolated from the mangrove sediment.</title>
        <authorList>
            <person name="Qiu D."/>
        </authorList>
    </citation>
    <scope>NUCLEOTIDE SEQUENCE [LARGE SCALE GENOMIC DNA]</scope>
    <source>
        <strain evidence="20 21">DSM 12116</strain>
    </source>
</reference>
<dbReference type="InterPro" id="IPR006293">
    <property type="entry name" value="DNA_helicase_ATP-dep_RecQ_bac"/>
</dbReference>
<dbReference type="InterPro" id="IPR018982">
    <property type="entry name" value="RQC_domain"/>
</dbReference>
<comment type="cofactor">
    <cofactor evidence="2">
        <name>Zn(2+)</name>
        <dbReference type="ChEBI" id="CHEBI:29105"/>
    </cofactor>
</comment>
<feature type="domain" description="HRDC" evidence="17">
    <location>
        <begin position="528"/>
        <end position="602"/>
    </location>
</feature>
<dbReference type="InterPro" id="IPR036390">
    <property type="entry name" value="WH_DNA-bd_sf"/>
</dbReference>
<dbReference type="SMART" id="SM00956">
    <property type="entry name" value="RQC"/>
    <property type="match status" value="1"/>
</dbReference>
<dbReference type="InterPro" id="IPR001650">
    <property type="entry name" value="Helicase_C-like"/>
</dbReference>
<dbReference type="SUPFAM" id="SSF52540">
    <property type="entry name" value="P-loop containing nucleoside triphosphate hydrolases"/>
    <property type="match status" value="1"/>
</dbReference>
<evidence type="ECO:0000256" key="13">
    <source>
        <dbReference type="ARBA" id="ARBA00023204"/>
    </source>
</evidence>
<dbReference type="GO" id="GO:0016787">
    <property type="term" value="F:hydrolase activity"/>
    <property type="evidence" value="ECO:0007669"/>
    <property type="project" value="UniProtKB-KW"/>
</dbReference>
<dbReference type="SUPFAM" id="SSF46785">
    <property type="entry name" value="Winged helix' DNA-binding domain"/>
    <property type="match status" value="1"/>
</dbReference>
<evidence type="ECO:0000256" key="1">
    <source>
        <dbReference type="ARBA" id="ARBA00001946"/>
    </source>
</evidence>
<keyword evidence="5" id="KW-0547">Nucleotide-binding</keyword>
<keyword evidence="6" id="KW-0227">DNA damage</keyword>
<dbReference type="NCBIfam" id="TIGR00614">
    <property type="entry name" value="recQ_fam"/>
    <property type="match status" value="1"/>
</dbReference>
<dbReference type="InterPro" id="IPR010997">
    <property type="entry name" value="HRDC-like_sf"/>
</dbReference>
<dbReference type="InterPro" id="IPR027417">
    <property type="entry name" value="P-loop_NTPase"/>
</dbReference>
<dbReference type="PROSITE" id="PS51194">
    <property type="entry name" value="HELICASE_CTER"/>
    <property type="match status" value="1"/>
</dbReference>
<dbReference type="Pfam" id="PF00570">
    <property type="entry name" value="HRDC"/>
    <property type="match status" value="1"/>
</dbReference>
<keyword evidence="4" id="KW-0479">Metal-binding</keyword>
<dbReference type="InterPro" id="IPR004589">
    <property type="entry name" value="DNA_helicase_ATP-dep_RecQ"/>
</dbReference>
<dbReference type="CDD" id="cd18794">
    <property type="entry name" value="SF2_C_RecQ"/>
    <property type="match status" value="1"/>
</dbReference>